<dbReference type="InterPro" id="IPR045851">
    <property type="entry name" value="AMP-bd_C_sf"/>
</dbReference>
<evidence type="ECO:0000313" key="2">
    <source>
        <dbReference type="EMBL" id="XDV57512.1"/>
    </source>
</evidence>
<protein>
    <submittedName>
        <fullName evidence="2">Non-ribosomal peptide synthetase</fullName>
    </submittedName>
</protein>
<dbReference type="PROSITE" id="PS50075">
    <property type="entry name" value="CARRIER"/>
    <property type="match status" value="1"/>
</dbReference>
<dbReference type="Pfam" id="PF00550">
    <property type="entry name" value="PP-binding"/>
    <property type="match status" value="1"/>
</dbReference>
<dbReference type="InterPro" id="IPR042099">
    <property type="entry name" value="ANL_N_sf"/>
</dbReference>
<dbReference type="GO" id="GO:0030729">
    <property type="term" value="F:acetoacetate-CoA ligase activity"/>
    <property type="evidence" value="ECO:0007669"/>
    <property type="project" value="TreeGrafter"/>
</dbReference>
<name>A0AB39XID2_9BRAD</name>
<dbReference type="InterPro" id="IPR036736">
    <property type="entry name" value="ACP-like_sf"/>
</dbReference>
<sequence>MPLQSISGGTDIIGCFVLGSPNLPVHCGEIQCRSLGLDVRSLPPTDDPQALIGELVCANPFPSRPLGLHGDADGTRFHATYFAQNPGFWTHGDLIEATPHGGWRLHGRSDGVLNVRGIRIGAAEIYRILDGVEEILEAMAVEQQAEEEPGGTRMVLLVVLREGLAIDDTLTKHIRSELARCGSAAFAPARIAQVEALPVTFNGKRSEAAARDAVNGRPVRNRDALQNSECLEAIVNHPALRGSSASQGPALIREGIPGAERLRKDLQAICERVLGVAPIGWSDHLLECGADSLAVVSLLLEIEGVAGRPVPLPAFLAAPSIEGLIAVLSTGAEIMPAQQFGRSGLRLRAMGPDDQESICRFLEESFRDSGIKAMTWRRLLDHDWSEHGRGFILVDDNAVVGFIGAVTAQRRVNGEAVLVCNLSSWVVQPQYSGCGMALLASMLDDENLTYTCFTPQRTSWAALMAQRFKPLELHRIAMPPLLQVETLFASTQPVISFDSTVVRERLTSEQRQIFDDHAPYDCLQFTVSDGSDCAYLVVKRRVHRLAGGRLGVLARVLPRGISYSDILHCSAPALLLRHLERVKLAILRRQRTAALVAEARLFPVSPRGVMLAPHACYRSPMLAGDQLDRLYSEIVLLPI</sequence>
<dbReference type="InterPro" id="IPR009081">
    <property type="entry name" value="PP-bd_ACP"/>
</dbReference>
<gene>
    <name evidence="2" type="ORF">AB8Z38_34100</name>
</gene>
<dbReference type="SUPFAM" id="SSF56801">
    <property type="entry name" value="Acetyl-CoA synthetase-like"/>
    <property type="match status" value="1"/>
</dbReference>
<dbReference type="SUPFAM" id="SSF55729">
    <property type="entry name" value="Acyl-CoA N-acyltransferases (Nat)"/>
    <property type="match status" value="1"/>
</dbReference>
<dbReference type="SUPFAM" id="SSF47336">
    <property type="entry name" value="ACP-like"/>
    <property type="match status" value="1"/>
</dbReference>
<organism evidence="2">
    <name type="scientific">Bradyrhizobium sp. LLZ17</name>
    <dbReference type="NCBI Taxonomy" id="3239388"/>
    <lineage>
        <taxon>Bacteria</taxon>
        <taxon>Pseudomonadati</taxon>
        <taxon>Pseudomonadota</taxon>
        <taxon>Alphaproteobacteria</taxon>
        <taxon>Hyphomicrobiales</taxon>
        <taxon>Nitrobacteraceae</taxon>
        <taxon>Bradyrhizobium</taxon>
    </lineage>
</organism>
<dbReference type="InterPro" id="IPR016181">
    <property type="entry name" value="Acyl_CoA_acyltransferase"/>
</dbReference>
<dbReference type="Gene3D" id="3.30.300.30">
    <property type="match status" value="1"/>
</dbReference>
<dbReference type="Gene3D" id="3.40.630.30">
    <property type="match status" value="1"/>
</dbReference>
<dbReference type="EMBL" id="CP165734">
    <property type="protein sequence ID" value="XDV57512.1"/>
    <property type="molecule type" value="Genomic_DNA"/>
</dbReference>
<reference evidence="2" key="1">
    <citation type="submission" date="2024-08" db="EMBL/GenBank/DDBJ databases">
        <authorList>
            <person name="Chaddad Z."/>
            <person name="Lamrabet M."/>
            <person name="Bouhnik O."/>
            <person name="Alami S."/>
            <person name="Wipf D."/>
            <person name="Courty P.E."/>
            <person name="Missbah El Idrissi M."/>
        </authorList>
    </citation>
    <scope>NUCLEOTIDE SEQUENCE</scope>
    <source>
        <strain evidence="2">LLZ17</strain>
    </source>
</reference>
<accession>A0AB39XID2</accession>
<dbReference type="Gene3D" id="3.40.50.12780">
    <property type="entry name" value="N-terminal domain of ligase-like"/>
    <property type="match status" value="1"/>
</dbReference>
<evidence type="ECO:0000259" key="1">
    <source>
        <dbReference type="PROSITE" id="PS50075"/>
    </source>
</evidence>
<dbReference type="RefSeq" id="WP_369721931.1">
    <property type="nucleotide sequence ID" value="NZ_CP165734.1"/>
</dbReference>
<proteinExistence type="predicted"/>
<dbReference type="PANTHER" id="PTHR42921:SF1">
    <property type="entry name" value="ACETOACETYL-COA SYNTHETASE"/>
    <property type="match status" value="1"/>
</dbReference>
<dbReference type="PANTHER" id="PTHR42921">
    <property type="entry name" value="ACETOACETYL-COA SYNTHETASE"/>
    <property type="match status" value="1"/>
</dbReference>
<dbReference type="Gene3D" id="1.10.1200.10">
    <property type="entry name" value="ACP-like"/>
    <property type="match status" value="1"/>
</dbReference>
<dbReference type="AlphaFoldDB" id="A0AB39XID2"/>
<feature type="domain" description="Carrier" evidence="1">
    <location>
        <begin position="257"/>
        <end position="332"/>
    </location>
</feature>